<evidence type="ECO:0000313" key="2">
    <source>
        <dbReference type="RefSeq" id="XP_025073679.1"/>
    </source>
</evidence>
<protein>
    <submittedName>
        <fullName evidence="2">Uncharacterized protein LOC112552498</fullName>
    </submittedName>
</protein>
<sequence length="291" mass="34705">MDSYNIQNVVYMGTLESEASQNQNNVGVHNLLLQSPQSKYYDESRYMQRRRKEELLHEDWIKQRHDLEKKFQAKMEEGMTVQSGDNRVKFVYQCKGHRALGLSVFRFKIILTYRSLLRRWYISPGYSFVPKAIDLRGKLKSGTYHPFSKKVLDVIRNVRRSIDVFMTRLSTVYQFIYNAQERYKDVQFAMNAIITRMKLTFTENALPSDMQRCIKDMIIVKLKLNKDIQVSEITYEYLYQKTVARKDVKENLNKLRSKLQVFFSFSLEEALERFIEEEERNINSEEQESSE</sequence>
<organism evidence="1 2">
    <name type="scientific">Pogonomyrmex barbatus</name>
    <name type="common">red harvester ant</name>
    <dbReference type="NCBI Taxonomy" id="144034"/>
    <lineage>
        <taxon>Eukaryota</taxon>
        <taxon>Metazoa</taxon>
        <taxon>Ecdysozoa</taxon>
        <taxon>Arthropoda</taxon>
        <taxon>Hexapoda</taxon>
        <taxon>Insecta</taxon>
        <taxon>Pterygota</taxon>
        <taxon>Neoptera</taxon>
        <taxon>Endopterygota</taxon>
        <taxon>Hymenoptera</taxon>
        <taxon>Apocrita</taxon>
        <taxon>Aculeata</taxon>
        <taxon>Formicoidea</taxon>
        <taxon>Formicidae</taxon>
        <taxon>Myrmicinae</taxon>
        <taxon>Pogonomyrmex</taxon>
    </lineage>
</organism>
<dbReference type="OrthoDB" id="7594649at2759"/>
<accession>A0A8N1S460</accession>
<proteinExistence type="predicted"/>
<keyword evidence="1" id="KW-1185">Reference proteome</keyword>
<dbReference type="Proteomes" id="UP000504615">
    <property type="component" value="Unplaced"/>
</dbReference>
<gene>
    <name evidence="2" type="primary">LOC112552498</name>
</gene>
<evidence type="ECO:0000313" key="1">
    <source>
        <dbReference type="Proteomes" id="UP000504615"/>
    </source>
</evidence>
<reference evidence="2" key="1">
    <citation type="submission" date="2025-08" db="UniProtKB">
        <authorList>
            <consortium name="RefSeq"/>
        </authorList>
    </citation>
    <scope>IDENTIFICATION</scope>
</reference>
<dbReference type="AlphaFoldDB" id="A0A8N1S460"/>
<dbReference type="RefSeq" id="XP_025073679.1">
    <property type="nucleotide sequence ID" value="XM_025217894.1"/>
</dbReference>
<name>A0A8N1S460_9HYME</name>
<dbReference type="GeneID" id="112552498"/>